<sequence>MSLQPDYASITRDDPNAFKRFLQHKRLNDALGLLKARRLALSIDYGAGDGELARLLRLMCPAGEVVCFEPSAQLRAQAVAHIGALSGISLKADVTNVADGCADAIFCLEVFEHLPPQETTEAIDHMHRLLKPDGVLIVGVPVETGPVARLKGWFRRRRRVDFDTDAQRIAQAARGDIRFERLRVDFEGGGGYYPHHLGFDYRDLLRRLATRFVIETRRSSPLALLPPEWNSELNLLLRKR</sequence>
<organism evidence="2 3">
    <name type="scientific">Asticcacaulis currens</name>
    <dbReference type="NCBI Taxonomy" id="2984210"/>
    <lineage>
        <taxon>Bacteria</taxon>
        <taxon>Pseudomonadati</taxon>
        <taxon>Pseudomonadota</taxon>
        <taxon>Alphaproteobacteria</taxon>
        <taxon>Caulobacterales</taxon>
        <taxon>Caulobacteraceae</taxon>
        <taxon>Asticcacaulis</taxon>
    </lineage>
</organism>
<gene>
    <name evidence="2" type="ORF">PQU94_10835</name>
</gene>
<comment type="caution">
    <text evidence="2">The sequence shown here is derived from an EMBL/GenBank/DDBJ whole genome shotgun (WGS) entry which is preliminary data.</text>
</comment>
<evidence type="ECO:0000313" key="2">
    <source>
        <dbReference type="EMBL" id="MDC7694777.1"/>
    </source>
</evidence>
<protein>
    <submittedName>
        <fullName evidence="2">Class I SAM-dependent methyltransferase</fullName>
    </submittedName>
</protein>
<keyword evidence="3" id="KW-1185">Reference proteome</keyword>
<keyword evidence="2" id="KW-0808">Transferase</keyword>
<dbReference type="GO" id="GO:0032259">
    <property type="term" value="P:methylation"/>
    <property type="evidence" value="ECO:0007669"/>
    <property type="project" value="UniProtKB-KW"/>
</dbReference>
<dbReference type="SUPFAM" id="SSF53335">
    <property type="entry name" value="S-adenosyl-L-methionine-dependent methyltransferases"/>
    <property type="match status" value="1"/>
</dbReference>
<dbReference type="InterPro" id="IPR029063">
    <property type="entry name" value="SAM-dependent_MTases_sf"/>
</dbReference>
<proteinExistence type="predicted"/>
<dbReference type="GO" id="GO:0008168">
    <property type="term" value="F:methyltransferase activity"/>
    <property type="evidence" value="ECO:0007669"/>
    <property type="project" value="UniProtKB-KW"/>
</dbReference>
<evidence type="ECO:0000313" key="3">
    <source>
        <dbReference type="Proteomes" id="UP001216595"/>
    </source>
</evidence>
<dbReference type="InterPro" id="IPR013216">
    <property type="entry name" value="Methyltransf_11"/>
</dbReference>
<evidence type="ECO:0000259" key="1">
    <source>
        <dbReference type="Pfam" id="PF08241"/>
    </source>
</evidence>
<feature type="domain" description="Methyltransferase type 11" evidence="1">
    <location>
        <begin position="44"/>
        <end position="138"/>
    </location>
</feature>
<name>A0ABT5IF05_9CAUL</name>
<keyword evidence="2" id="KW-0489">Methyltransferase</keyword>
<reference evidence="2 3" key="1">
    <citation type="submission" date="2023-01" db="EMBL/GenBank/DDBJ databases">
        <title>Novel species of the genus Asticcacaulis isolated from rivers.</title>
        <authorList>
            <person name="Lu H."/>
        </authorList>
    </citation>
    <scope>NUCLEOTIDE SEQUENCE [LARGE SCALE GENOMIC DNA]</scope>
    <source>
        <strain evidence="2 3">DXS10W</strain>
    </source>
</reference>
<accession>A0ABT5IF05</accession>
<dbReference type="Pfam" id="PF08241">
    <property type="entry name" value="Methyltransf_11"/>
    <property type="match status" value="1"/>
</dbReference>
<dbReference type="Gene3D" id="3.40.50.150">
    <property type="entry name" value="Vaccinia Virus protein VP39"/>
    <property type="match status" value="1"/>
</dbReference>
<dbReference type="RefSeq" id="WP_272741478.1">
    <property type="nucleotide sequence ID" value="NZ_JAQQKW010000005.1"/>
</dbReference>
<dbReference type="EMBL" id="JAQQKW010000005">
    <property type="protein sequence ID" value="MDC7694777.1"/>
    <property type="molecule type" value="Genomic_DNA"/>
</dbReference>
<dbReference type="Proteomes" id="UP001216595">
    <property type="component" value="Unassembled WGS sequence"/>
</dbReference>
<dbReference type="CDD" id="cd02440">
    <property type="entry name" value="AdoMet_MTases"/>
    <property type="match status" value="1"/>
</dbReference>